<dbReference type="Gene3D" id="3.55.40.10">
    <property type="entry name" value="minor pseudopilin epsh domain"/>
    <property type="match status" value="1"/>
</dbReference>
<evidence type="ECO:0000256" key="5">
    <source>
        <dbReference type="ARBA" id="ARBA00022519"/>
    </source>
</evidence>
<evidence type="ECO:0000256" key="2">
    <source>
        <dbReference type="ARBA" id="ARBA00021549"/>
    </source>
</evidence>
<reference evidence="13" key="1">
    <citation type="journal article" date="2022" name="Mol. Ecol. Resour.">
        <title>The complete and closed genome of the facultative generalist Candidatus Endoriftia persephone from deep-sea hydrothermal vents.</title>
        <authorList>
            <person name="de Oliveira A.L."/>
            <person name="Srivastava A."/>
            <person name="Espada-Hinojosa S."/>
            <person name="Bright M."/>
        </authorList>
    </citation>
    <scope>NUCLEOTIDE SEQUENCE</scope>
    <source>
        <strain evidence="13">Tica-EPR-9o50.N</strain>
    </source>
</reference>
<evidence type="ECO:0000256" key="7">
    <source>
        <dbReference type="ARBA" id="ARBA00022989"/>
    </source>
</evidence>
<protein>
    <recommendedName>
        <fullName evidence="2">Type II secretion system protein H</fullName>
    </recommendedName>
    <alternativeName>
        <fullName evidence="10">General secretion pathway protein H</fullName>
    </alternativeName>
</protein>
<dbReference type="RefSeq" id="WP_005966243.1">
    <property type="nucleotide sequence ID" value="NZ_CP090569.1"/>
</dbReference>
<dbReference type="KEGG" id="eps:L0Y14_05995"/>
<keyword evidence="7 11" id="KW-1133">Transmembrane helix</keyword>
<evidence type="ECO:0000256" key="10">
    <source>
        <dbReference type="ARBA" id="ARBA00030775"/>
    </source>
</evidence>
<evidence type="ECO:0000256" key="8">
    <source>
        <dbReference type="ARBA" id="ARBA00023136"/>
    </source>
</evidence>
<comment type="similarity">
    <text evidence="9">Belongs to the GSP H family.</text>
</comment>
<keyword evidence="5" id="KW-0997">Cell inner membrane</keyword>
<evidence type="ECO:0000259" key="12">
    <source>
        <dbReference type="Pfam" id="PF12019"/>
    </source>
</evidence>
<accession>A0A9J7A0Z0</accession>
<dbReference type="SUPFAM" id="SSF54523">
    <property type="entry name" value="Pili subunits"/>
    <property type="match status" value="1"/>
</dbReference>
<keyword evidence="3" id="KW-1003">Cell membrane</keyword>
<name>A0A9J7A0Z0_9GAMM</name>
<keyword evidence="14" id="KW-1185">Reference proteome</keyword>
<evidence type="ECO:0000313" key="14">
    <source>
        <dbReference type="Proteomes" id="UP001056649"/>
    </source>
</evidence>
<proteinExistence type="inferred from homology"/>
<evidence type="ECO:0000256" key="3">
    <source>
        <dbReference type="ARBA" id="ARBA00022475"/>
    </source>
</evidence>
<feature type="domain" description="General secretion pathway GspH" evidence="12">
    <location>
        <begin position="53"/>
        <end position="157"/>
    </location>
</feature>
<comment type="subcellular location">
    <subcellularLocation>
        <location evidence="1">Cell inner membrane</location>
        <topology evidence="1">Single-pass membrane protein</topology>
    </subcellularLocation>
</comment>
<evidence type="ECO:0000313" key="13">
    <source>
        <dbReference type="EMBL" id="USF88782.1"/>
    </source>
</evidence>
<dbReference type="InterPro" id="IPR045584">
    <property type="entry name" value="Pilin-like"/>
</dbReference>
<evidence type="ECO:0000256" key="6">
    <source>
        <dbReference type="ARBA" id="ARBA00022692"/>
    </source>
</evidence>
<gene>
    <name evidence="13" type="ORF">L0Y14_05995</name>
</gene>
<evidence type="ECO:0000256" key="11">
    <source>
        <dbReference type="SAM" id="Phobius"/>
    </source>
</evidence>
<organism evidence="13 14">
    <name type="scientific">Candidatus Endoriftia persephonae</name>
    <dbReference type="NCBI Taxonomy" id="393765"/>
    <lineage>
        <taxon>Bacteria</taxon>
        <taxon>Pseudomonadati</taxon>
        <taxon>Pseudomonadota</taxon>
        <taxon>Gammaproteobacteria</taxon>
        <taxon>Chromatiales</taxon>
        <taxon>Sedimenticolaceae</taxon>
        <taxon>Candidatus Endoriftia</taxon>
    </lineage>
</organism>
<dbReference type="GO" id="GO:0015628">
    <property type="term" value="P:protein secretion by the type II secretion system"/>
    <property type="evidence" value="ECO:0007669"/>
    <property type="project" value="InterPro"/>
</dbReference>
<keyword evidence="4" id="KW-0488">Methylation</keyword>
<keyword evidence="8 11" id="KW-0472">Membrane</keyword>
<feature type="transmembrane region" description="Helical" evidence="11">
    <location>
        <begin position="12"/>
        <end position="36"/>
    </location>
</feature>
<dbReference type="AlphaFoldDB" id="A0A9J7A0Z0"/>
<dbReference type="GO" id="GO:0005886">
    <property type="term" value="C:plasma membrane"/>
    <property type="evidence" value="ECO:0007669"/>
    <property type="project" value="UniProtKB-SubCell"/>
</dbReference>
<sequence length="187" mass="20597">MDVTPTQARRARACGFSLVELTSVLSVALILIGVGVPEYRHFSAQNQLHSSLQSFLTHLQMARISAIQQTDYAILCPSRDGINCLKSTEWHQGILLFLDRNRNKKADQGDLRLRVWQTPSNTPVRITTTSGRPLIRFDPNGWASGYNATITFCSSSAEIPPKALIFGNPGRIRISDKGAGGKKLTCN</sequence>
<dbReference type="Proteomes" id="UP001056649">
    <property type="component" value="Chromosome"/>
</dbReference>
<dbReference type="GO" id="GO:0015627">
    <property type="term" value="C:type II protein secretion system complex"/>
    <property type="evidence" value="ECO:0007669"/>
    <property type="project" value="InterPro"/>
</dbReference>
<keyword evidence="6 11" id="KW-0812">Transmembrane</keyword>
<dbReference type="Pfam" id="PF12019">
    <property type="entry name" value="GspH"/>
    <property type="match status" value="1"/>
</dbReference>
<dbReference type="EMBL" id="CP090569">
    <property type="protein sequence ID" value="USF88782.1"/>
    <property type="molecule type" value="Genomic_DNA"/>
</dbReference>
<evidence type="ECO:0000256" key="9">
    <source>
        <dbReference type="ARBA" id="ARBA00025772"/>
    </source>
</evidence>
<dbReference type="InterPro" id="IPR022346">
    <property type="entry name" value="T2SS_GspH"/>
</dbReference>
<evidence type="ECO:0000256" key="1">
    <source>
        <dbReference type="ARBA" id="ARBA00004377"/>
    </source>
</evidence>
<evidence type="ECO:0000256" key="4">
    <source>
        <dbReference type="ARBA" id="ARBA00022481"/>
    </source>
</evidence>